<name>A0A4Y7PHQ2_9AGAM</name>
<gene>
    <name evidence="1" type="ORF">BD410DRAFT_167148</name>
</gene>
<proteinExistence type="predicted"/>
<accession>A0A4Y7PHQ2</accession>
<reference evidence="1 2" key="1">
    <citation type="submission" date="2018-06" db="EMBL/GenBank/DDBJ databases">
        <title>A transcriptomic atlas of mushroom development highlights an independent origin of complex multicellularity.</title>
        <authorList>
            <consortium name="DOE Joint Genome Institute"/>
            <person name="Krizsan K."/>
            <person name="Almasi E."/>
            <person name="Merenyi Z."/>
            <person name="Sahu N."/>
            <person name="Viragh M."/>
            <person name="Koszo T."/>
            <person name="Mondo S."/>
            <person name="Kiss B."/>
            <person name="Balint B."/>
            <person name="Kues U."/>
            <person name="Barry K."/>
            <person name="Hegedus J.C."/>
            <person name="Henrissat B."/>
            <person name="Johnson J."/>
            <person name="Lipzen A."/>
            <person name="Ohm R."/>
            <person name="Nagy I."/>
            <person name="Pangilinan J."/>
            <person name="Yan J."/>
            <person name="Xiong Y."/>
            <person name="Grigoriev I.V."/>
            <person name="Hibbett D.S."/>
            <person name="Nagy L.G."/>
        </authorList>
    </citation>
    <scope>NUCLEOTIDE SEQUENCE [LARGE SCALE GENOMIC DNA]</scope>
    <source>
        <strain evidence="1 2">SZMC22713</strain>
    </source>
</reference>
<protein>
    <submittedName>
        <fullName evidence="1">Uncharacterized protein</fullName>
    </submittedName>
</protein>
<sequence length="142" mass="15677">MLRRVRLINHVHVRRVAGHHRILSLHHPISIPARPSLPAPSTTTTVMPTLKSNSNRPCTRHNRHSEPRIRVDSQLRRDEMSVIPVAMTRRGPAGIDRSADSTGLGDGSLGVIHESISSDAVDKLIVVATMVRRACSRISLLL</sequence>
<organism evidence="1 2">
    <name type="scientific">Rickenella mellea</name>
    <dbReference type="NCBI Taxonomy" id="50990"/>
    <lineage>
        <taxon>Eukaryota</taxon>
        <taxon>Fungi</taxon>
        <taxon>Dikarya</taxon>
        <taxon>Basidiomycota</taxon>
        <taxon>Agaricomycotina</taxon>
        <taxon>Agaricomycetes</taxon>
        <taxon>Hymenochaetales</taxon>
        <taxon>Rickenellaceae</taxon>
        <taxon>Rickenella</taxon>
    </lineage>
</organism>
<keyword evidence="2" id="KW-1185">Reference proteome</keyword>
<dbReference type="EMBL" id="ML170307">
    <property type="protein sequence ID" value="TDL14795.1"/>
    <property type="molecule type" value="Genomic_DNA"/>
</dbReference>
<evidence type="ECO:0000313" key="1">
    <source>
        <dbReference type="EMBL" id="TDL14795.1"/>
    </source>
</evidence>
<dbReference type="AlphaFoldDB" id="A0A4Y7PHQ2"/>
<evidence type="ECO:0000313" key="2">
    <source>
        <dbReference type="Proteomes" id="UP000294933"/>
    </source>
</evidence>
<dbReference type="VEuPathDB" id="FungiDB:BD410DRAFT_167148"/>
<dbReference type="Proteomes" id="UP000294933">
    <property type="component" value="Unassembled WGS sequence"/>
</dbReference>